<proteinExistence type="predicted"/>
<gene>
    <name evidence="2" type="ORF">GCM10011390_02460</name>
</gene>
<dbReference type="GO" id="GO:0047343">
    <property type="term" value="F:glucose-1-phosphate cytidylyltransferase activity"/>
    <property type="evidence" value="ECO:0007669"/>
    <property type="project" value="InterPro"/>
</dbReference>
<keyword evidence="2" id="KW-0808">Transferase</keyword>
<sequence>MKVALLAGGFGTRLSEETTVRPKPMAEIGGRPILWHIMKIYAHYGFNDFVVLGGYKVEYIKEYFLRYFSYASDFTIDLGTGSVDWLTSRTENWKVTVLDTGIDTLTAGRVKRAREFLGDGPFMLTYGDGVANVDINALLRFHRDHGKWCSLTAVVQPGRFGALRLSDDGAEVHGFREKGMVDGGMINGGFFVCEPQVFDVIDGDRQMWEDEPMSRMVAAGQVASYRHEGYWESMDTLRDKLTLEKRWSTGNAPWRVWND</sequence>
<evidence type="ECO:0000313" key="3">
    <source>
        <dbReference type="Proteomes" id="UP000644699"/>
    </source>
</evidence>
<evidence type="ECO:0000259" key="1">
    <source>
        <dbReference type="Pfam" id="PF00483"/>
    </source>
</evidence>
<dbReference type="EMBL" id="BMIQ01000001">
    <property type="protein sequence ID" value="GGD87258.1"/>
    <property type="molecule type" value="Genomic_DNA"/>
</dbReference>
<evidence type="ECO:0000313" key="2">
    <source>
        <dbReference type="EMBL" id="GGD87258.1"/>
    </source>
</evidence>
<dbReference type="GO" id="GO:0009243">
    <property type="term" value="P:O antigen biosynthetic process"/>
    <property type="evidence" value="ECO:0007669"/>
    <property type="project" value="InterPro"/>
</dbReference>
<dbReference type="PANTHER" id="PTHR47183:SF1">
    <property type="entry name" value="GLUCOSE-1-PHOSPHATE CYTIDYLYLTRANSFERASE"/>
    <property type="match status" value="1"/>
</dbReference>
<dbReference type="InterPro" id="IPR046981">
    <property type="entry name" value="G1P_cyt_trans"/>
</dbReference>
<dbReference type="SUPFAM" id="SSF53448">
    <property type="entry name" value="Nucleotide-diphospho-sugar transferases"/>
    <property type="match status" value="1"/>
</dbReference>
<dbReference type="InterPro" id="IPR029044">
    <property type="entry name" value="Nucleotide-diphossugar_trans"/>
</dbReference>
<dbReference type="CDD" id="cd02524">
    <property type="entry name" value="G1P_cytidylyltransferase"/>
    <property type="match status" value="1"/>
</dbReference>
<dbReference type="PANTHER" id="PTHR47183">
    <property type="entry name" value="GLUCOSE-1-PHOSPHATE CYTIDYLYLTRANSFERASE-RELATED"/>
    <property type="match status" value="1"/>
</dbReference>
<keyword evidence="2" id="KW-0548">Nucleotidyltransferase</keyword>
<dbReference type="InterPro" id="IPR013446">
    <property type="entry name" value="G1P_cyt_trans-like"/>
</dbReference>
<name>A0A917E0C3_9HYPH</name>
<reference evidence="2" key="1">
    <citation type="journal article" date="2014" name="Int. J. Syst. Evol. Microbiol.">
        <title>Complete genome sequence of Corynebacterium casei LMG S-19264T (=DSM 44701T), isolated from a smear-ripened cheese.</title>
        <authorList>
            <consortium name="US DOE Joint Genome Institute (JGI-PGF)"/>
            <person name="Walter F."/>
            <person name="Albersmeier A."/>
            <person name="Kalinowski J."/>
            <person name="Ruckert C."/>
        </authorList>
    </citation>
    <scope>NUCLEOTIDE SEQUENCE</scope>
    <source>
        <strain evidence="2">CGMCC 1.15367</strain>
    </source>
</reference>
<feature type="domain" description="Nucleotidyl transferase" evidence="1">
    <location>
        <begin position="5"/>
        <end position="232"/>
    </location>
</feature>
<keyword evidence="3" id="KW-1185">Reference proteome</keyword>
<dbReference type="NCBIfam" id="TIGR02623">
    <property type="entry name" value="G1P_cyt_trans"/>
    <property type="match status" value="1"/>
</dbReference>
<organism evidence="2 3">
    <name type="scientific">Aureimonas endophytica</name>
    <dbReference type="NCBI Taxonomy" id="2027858"/>
    <lineage>
        <taxon>Bacteria</taxon>
        <taxon>Pseudomonadati</taxon>
        <taxon>Pseudomonadota</taxon>
        <taxon>Alphaproteobacteria</taxon>
        <taxon>Hyphomicrobiales</taxon>
        <taxon>Aurantimonadaceae</taxon>
        <taxon>Aureimonas</taxon>
    </lineage>
</organism>
<dbReference type="AlphaFoldDB" id="A0A917E0C3"/>
<accession>A0A917E0C3</accession>
<dbReference type="Pfam" id="PF00483">
    <property type="entry name" value="NTP_transferase"/>
    <property type="match status" value="1"/>
</dbReference>
<protein>
    <submittedName>
        <fullName evidence="2">Glucose-1-phosphate cytidylyltransferase</fullName>
    </submittedName>
</protein>
<reference evidence="2" key="2">
    <citation type="submission" date="2020-09" db="EMBL/GenBank/DDBJ databases">
        <authorList>
            <person name="Sun Q."/>
            <person name="Zhou Y."/>
        </authorList>
    </citation>
    <scope>NUCLEOTIDE SEQUENCE</scope>
    <source>
        <strain evidence="2">CGMCC 1.15367</strain>
    </source>
</reference>
<dbReference type="Gene3D" id="3.90.550.10">
    <property type="entry name" value="Spore Coat Polysaccharide Biosynthesis Protein SpsA, Chain A"/>
    <property type="match status" value="1"/>
</dbReference>
<dbReference type="InterPro" id="IPR005835">
    <property type="entry name" value="NTP_transferase_dom"/>
</dbReference>
<comment type="caution">
    <text evidence="2">The sequence shown here is derived from an EMBL/GenBank/DDBJ whole genome shotgun (WGS) entry which is preliminary data.</text>
</comment>
<dbReference type="Proteomes" id="UP000644699">
    <property type="component" value="Unassembled WGS sequence"/>
</dbReference>
<dbReference type="RefSeq" id="WP_188906415.1">
    <property type="nucleotide sequence ID" value="NZ_BMIQ01000001.1"/>
</dbReference>